<evidence type="ECO:0000313" key="3">
    <source>
        <dbReference type="Proteomes" id="UP000297549"/>
    </source>
</evidence>
<gene>
    <name evidence="2" type="ORF">E5K00_14760</name>
</gene>
<name>A0A4Z0PYK2_9BACT</name>
<dbReference type="Proteomes" id="UP000297549">
    <property type="component" value="Unassembled WGS sequence"/>
</dbReference>
<reference evidence="2 3" key="1">
    <citation type="submission" date="2019-04" db="EMBL/GenBank/DDBJ databases">
        <authorList>
            <person name="Feng G."/>
            <person name="Zhang J."/>
            <person name="Zhu H."/>
        </authorList>
    </citation>
    <scope>NUCLEOTIDE SEQUENCE [LARGE SCALE GENOMIC DNA]</scope>
    <source>
        <strain evidence="2 3">JCM 31653</strain>
    </source>
</reference>
<dbReference type="Pfam" id="PF11907">
    <property type="entry name" value="DUF3427"/>
    <property type="match status" value="1"/>
</dbReference>
<evidence type="ECO:0000259" key="1">
    <source>
        <dbReference type="Pfam" id="PF11907"/>
    </source>
</evidence>
<proteinExistence type="predicted"/>
<dbReference type="InterPro" id="IPR021835">
    <property type="entry name" value="DUF3427"/>
</dbReference>
<sequence length="144" mass="16813">MKTLTVMYRPSRTYTSDSLIVNKLYSRRDLRELFAINDATINTGVFRPKGTNSVWLFVTEEKAADKIQYKDKLEGDILKWQGQLSGRTDKLIMSHATEHIELLVFYRHSKREYPSAAFRYLGRFEYESHQAGKPTSFLLVVNKE</sequence>
<accession>A0A4Z0PYK2</accession>
<comment type="caution">
    <text evidence="2">The sequence shown here is derived from an EMBL/GenBank/DDBJ whole genome shotgun (WGS) entry which is preliminary data.</text>
</comment>
<dbReference type="OrthoDB" id="9779761at2"/>
<evidence type="ECO:0000313" key="2">
    <source>
        <dbReference type="EMBL" id="TGE21542.1"/>
    </source>
</evidence>
<dbReference type="EMBL" id="SRLC01000002">
    <property type="protein sequence ID" value="TGE21542.1"/>
    <property type="molecule type" value="Genomic_DNA"/>
</dbReference>
<organism evidence="2 3">
    <name type="scientific">Hymenobacter aquaticus</name>
    <dbReference type="NCBI Taxonomy" id="1867101"/>
    <lineage>
        <taxon>Bacteria</taxon>
        <taxon>Pseudomonadati</taxon>
        <taxon>Bacteroidota</taxon>
        <taxon>Cytophagia</taxon>
        <taxon>Cytophagales</taxon>
        <taxon>Hymenobacteraceae</taxon>
        <taxon>Hymenobacter</taxon>
    </lineage>
</organism>
<dbReference type="AlphaFoldDB" id="A0A4Z0PYK2"/>
<dbReference type="RefSeq" id="WP_135464089.1">
    <property type="nucleotide sequence ID" value="NZ_SRLC01000002.1"/>
</dbReference>
<feature type="domain" description="DUF3427" evidence="1">
    <location>
        <begin position="20"/>
        <end position="131"/>
    </location>
</feature>
<protein>
    <submittedName>
        <fullName evidence="2">DUF3427 domain-containing protein</fullName>
    </submittedName>
</protein>
<keyword evidence="3" id="KW-1185">Reference proteome</keyword>